<reference evidence="7" key="1">
    <citation type="journal article" date="2023" name="Mol. Phylogenet. Evol.">
        <title>Genome-scale phylogeny and comparative genomics of the fungal order Sordariales.</title>
        <authorList>
            <person name="Hensen N."/>
            <person name="Bonometti L."/>
            <person name="Westerberg I."/>
            <person name="Brannstrom I.O."/>
            <person name="Guillou S."/>
            <person name="Cros-Aarteil S."/>
            <person name="Calhoun S."/>
            <person name="Haridas S."/>
            <person name="Kuo A."/>
            <person name="Mondo S."/>
            <person name="Pangilinan J."/>
            <person name="Riley R."/>
            <person name="LaButti K."/>
            <person name="Andreopoulos B."/>
            <person name="Lipzen A."/>
            <person name="Chen C."/>
            <person name="Yan M."/>
            <person name="Daum C."/>
            <person name="Ng V."/>
            <person name="Clum A."/>
            <person name="Steindorff A."/>
            <person name="Ohm R.A."/>
            <person name="Martin F."/>
            <person name="Silar P."/>
            <person name="Natvig D.O."/>
            <person name="Lalanne C."/>
            <person name="Gautier V."/>
            <person name="Ament-Velasquez S.L."/>
            <person name="Kruys A."/>
            <person name="Hutchinson M.I."/>
            <person name="Powell A.J."/>
            <person name="Barry K."/>
            <person name="Miller A.N."/>
            <person name="Grigoriev I.V."/>
            <person name="Debuchy R."/>
            <person name="Gladieux P."/>
            <person name="Hiltunen Thoren M."/>
            <person name="Johannesson H."/>
        </authorList>
    </citation>
    <scope>NUCLEOTIDE SEQUENCE</scope>
    <source>
        <strain evidence="7">PSN324</strain>
    </source>
</reference>
<evidence type="ECO:0000259" key="6">
    <source>
        <dbReference type="Pfam" id="PF00082"/>
    </source>
</evidence>
<reference evidence="7" key="2">
    <citation type="submission" date="2023-06" db="EMBL/GenBank/DDBJ databases">
        <authorList>
            <consortium name="Lawrence Berkeley National Laboratory"/>
            <person name="Mondo S.J."/>
            <person name="Hensen N."/>
            <person name="Bonometti L."/>
            <person name="Westerberg I."/>
            <person name="Brannstrom I.O."/>
            <person name="Guillou S."/>
            <person name="Cros-Aarteil S."/>
            <person name="Calhoun S."/>
            <person name="Haridas S."/>
            <person name="Kuo A."/>
            <person name="Pangilinan J."/>
            <person name="Riley R."/>
            <person name="Labutti K."/>
            <person name="Andreopoulos B."/>
            <person name="Lipzen A."/>
            <person name="Chen C."/>
            <person name="Yanf M."/>
            <person name="Daum C."/>
            <person name="Ng V."/>
            <person name="Clum A."/>
            <person name="Steindorff A."/>
            <person name="Ohm R."/>
            <person name="Martin F."/>
            <person name="Silar P."/>
            <person name="Natvig D."/>
            <person name="Lalanne C."/>
            <person name="Gautier V."/>
            <person name="Ament-Velasquez S.L."/>
            <person name="Kruys A."/>
            <person name="Hutchinson M.I."/>
            <person name="Powell A.J."/>
            <person name="Barry K."/>
            <person name="Miller A.N."/>
            <person name="Grigoriev I.V."/>
            <person name="Debuchy R."/>
            <person name="Gladieux P."/>
            <person name="Thoren M.H."/>
            <person name="Johannesson H."/>
        </authorList>
    </citation>
    <scope>NUCLEOTIDE SEQUENCE</scope>
    <source>
        <strain evidence="7">PSN324</strain>
    </source>
</reference>
<dbReference type="PANTHER" id="PTHR43806:SF11">
    <property type="entry name" value="CEREVISIN-RELATED"/>
    <property type="match status" value="1"/>
</dbReference>
<evidence type="ECO:0000256" key="3">
    <source>
        <dbReference type="ARBA" id="ARBA00022801"/>
    </source>
</evidence>
<accession>A0AAV9HC33</accession>
<dbReference type="GO" id="GO:0004252">
    <property type="term" value="F:serine-type endopeptidase activity"/>
    <property type="evidence" value="ECO:0007669"/>
    <property type="project" value="UniProtKB-UniRule"/>
</dbReference>
<organism evidence="7 8">
    <name type="scientific">Cladorrhinum samala</name>
    <dbReference type="NCBI Taxonomy" id="585594"/>
    <lineage>
        <taxon>Eukaryota</taxon>
        <taxon>Fungi</taxon>
        <taxon>Dikarya</taxon>
        <taxon>Ascomycota</taxon>
        <taxon>Pezizomycotina</taxon>
        <taxon>Sordariomycetes</taxon>
        <taxon>Sordariomycetidae</taxon>
        <taxon>Sordariales</taxon>
        <taxon>Podosporaceae</taxon>
        <taxon>Cladorrhinum</taxon>
    </lineage>
</organism>
<feature type="domain" description="Peptidase S8/S53" evidence="6">
    <location>
        <begin position="161"/>
        <end position="383"/>
    </location>
</feature>
<evidence type="ECO:0000256" key="4">
    <source>
        <dbReference type="ARBA" id="ARBA00022825"/>
    </source>
</evidence>
<protein>
    <submittedName>
        <fullName evidence="7">S8 family peptidase</fullName>
    </submittedName>
</protein>
<keyword evidence="2 5" id="KW-0645">Protease</keyword>
<feature type="active site" description="Charge relay system" evidence="5">
    <location>
        <position position="205"/>
    </location>
</feature>
<comment type="similarity">
    <text evidence="1 5">Belongs to the peptidase S8 family.</text>
</comment>
<keyword evidence="8" id="KW-1185">Reference proteome</keyword>
<dbReference type="PANTHER" id="PTHR43806">
    <property type="entry name" value="PEPTIDASE S8"/>
    <property type="match status" value="1"/>
</dbReference>
<evidence type="ECO:0000313" key="8">
    <source>
        <dbReference type="Proteomes" id="UP001321749"/>
    </source>
</evidence>
<feature type="active site" description="Charge relay system" evidence="5">
    <location>
        <position position="167"/>
    </location>
</feature>
<dbReference type="Pfam" id="PF00082">
    <property type="entry name" value="Peptidase_S8"/>
    <property type="match status" value="1"/>
</dbReference>
<dbReference type="PROSITE" id="PS51892">
    <property type="entry name" value="SUBTILASE"/>
    <property type="match status" value="1"/>
</dbReference>
<sequence>MDRVPLRPYLEFPLVNPKNPIREADQNDQLTHWYPRILAIGILLLEIGRAESFPSIKRPNDIFQVNGDLTLAKGQLRLFKKEKWDGFGKKTHFDDARRQNFYKHVVKPLGWLAKRGFESKDGDVAYIQRKSMAEPALDAAGTRVALLRRASKRAGKTLKPIRVAILDTGFTLLEEYEDGTRKSPIVMTRDFVQGSRANSYDAFGHGTFMANLVIRSAPTAEIIVVRVAEDTKNLGGSQDNIKDAILWAAGDECRADLISMSFGFSKEYKGITEVITTVNSTRENAIIFLAAAGNSPSEPEGFPARHPSVISIYAANPYGVFEQTNPRARSDGGAVLGTYGSGLPNDLFDMINLRFPNICQPGSSVATAVAAGIAATMLAYVDILPHLVAESSERTLKLSRETRGIEAMFRGMARRTLGNSSQWFIDPISFWRDTADQHAERTGGHFSRYCAIHDCLNRLL</sequence>
<comment type="caution">
    <text evidence="7">The sequence shown here is derived from an EMBL/GenBank/DDBJ whole genome shotgun (WGS) entry which is preliminary data.</text>
</comment>
<dbReference type="AlphaFoldDB" id="A0AAV9HC33"/>
<evidence type="ECO:0000256" key="2">
    <source>
        <dbReference type="ARBA" id="ARBA00022670"/>
    </source>
</evidence>
<feature type="active site" description="Charge relay system" evidence="5">
    <location>
        <position position="364"/>
    </location>
</feature>
<proteinExistence type="inferred from homology"/>
<gene>
    <name evidence="7" type="ORF">QBC42DRAFT_350291</name>
</gene>
<dbReference type="SUPFAM" id="SSF52743">
    <property type="entry name" value="Subtilisin-like"/>
    <property type="match status" value="1"/>
</dbReference>
<dbReference type="Gene3D" id="3.40.50.200">
    <property type="entry name" value="Peptidase S8/S53 domain"/>
    <property type="match status" value="1"/>
</dbReference>
<evidence type="ECO:0000256" key="5">
    <source>
        <dbReference type="PROSITE-ProRule" id="PRU01240"/>
    </source>
</evidence>
<evidence type="ECO:0000313" key="7">
    <source>
        <dbReference type="EMBL" id="KAK4457635.1"/>
    </source>
</evidence>
<dbReference type="InterPro" id="IPR050131">
    <property type="entry name" value="Peptidase_S8_subtilisin-like"/>
</dbReference>
<dbReference type="InterPro" id="IPR000209">
    <property type="entry name" value="Peptidase_S8/S53_dom"/>
</dbReference>
<dbReference type="GO" id="GO:0006508">
    <property type="term" value="P:proteolysis"/>
    <property type="evidence" value="ECO:0007669"/>
    <property type="project" value="UniProtKB-KW"/>
</dbReference>
<dbReference type="EMBL" id="MU865104">
    <property type="protein sequence ID" value="KAK4457635.1"/>
    <property type="molecule type" value="Genomic_DNA"/>
</dbReference>
<dbReference type="Proteomes" id="UP001321749">
    <property type="component" value="Unassembled WGS sequence"/>
</dbReference>
<keyword evidence="3 5" id="KW-0378">Hydrolase</keyword>
<dbReference type="InterPro" id="IPR036852">
    <property type="entry name" value="Peptidase_S8/S53_dom_sf"/>
</dbReference>
<name>A0AAV9HC33_9PEZI</name>
<evidence type="ECO:0000256" key="1">
    <source>
        <dbReference type="ARBA" id="ARBA00011073"/>
    </source>
</evidence>
<keyword evidence="4 5" id="KW-0720">Serine protease</keyword>